<dbReference type="GO" id="GO:0098542">
    <property type="term" value="P:defense response to other organism"/>
    <property type="evidence" value="ECO:0000318"/>
    <property type="project" value="GO_Central"/>
</dbReference>
<reference evidence="4" key="3">
    <citation type="submission" date="2018-07" db="EMBL/GenBank/DDBJ databases">
        <title>WGS assembly of Glycine max.</title>
        <authorList>
            <person name="Schmutz J."/>
            <person name="Cannon S."/>
            <person name="Schlueter J."/>
            <person name="Ma J."/>
            <person name="Mitros T."/>
            <person name="Nelson W."/>
            <person name="Hyten D."/>
            <person name="Song Q."/>
            <person name="Thelen J."/>
            <person name="Cheng J."/>
            <person name="Xu D."/>
            <person name="Hellsten U."/>
            <person name="May G."/>
            <person name="Yu Y."/>
            <person name="Sakurai T."/>
            <person name="Umezawa T."/>
            <person name="Bhattacharyya M."/>
            <person name="Sandhu D."/>
            <person name="Valliyodan B."/>
            <person name="Lindquist E."/>
            <person name="Peto M."/>
            <person name="Grant D."/>
            <person name="Shu S."/>
            <person name="Goodstein D."/>
            <person name="Barry K."/>
            <person name="Futrell-Griggs M."/>
            <person name="Abernathy B."/>
            <person name="Du J."/>
            <person name="Tian Z."/>
            <person name="Zhu L."/>
            <person name="Gill N."/>
            <person name="Joshi T."/>
            <person name="Libault M."/>
            <person name="Sethuraman A."/>
            <person name="Zhang X."/>
            <person name="Shinozaki K."/>
            <person name="Nguyen H."/>
            <person name="Wing R."/>
            <person name="Cregan P."/>
            <person name="Specht J."/>
            <person name="Grimwood J."/>
            <person name="Rokhsar D."/>
            <person name="Stacey G."/>
            <person name="Shoemaker R."/>
            <person name="Jackson S."/>
        </authorList>
    </citation>
    <scope>NUCLEOTIDE SEQUENCE</scope>
    <source>
        <tissue evidence="4">Callus</tissue>
    </source>
</reference>
<dbReference type="PANTHER" id="PTHR23155">
    <property type="entry name" value="DISEASE RESISTANCE PROTEIN RP"/>
    <property type="match status" value="1"/>
</dbReference>
<sequence>MMCSLYISFAYRKMYIQTNSMKAVPLLLKHVRSIFLQRGRDELFDAKLEKLTLALNKIKDVFMGVRQNEDELLDVLVELDGHLRKLDKKKLDEEVDDICKRISDSALKLLPVENENKDEKSEKVPSDDDDPSSSQQHKKELEAQDLNLNLLWESYRKLGSKAKDCLLSLSVFPEDAVVKKRQAIYWWIGEGLVRETSQKTAEEEGEDVINQLLKFNVIVPHGNGKCPIVNKFKVNHHFRVLERRKIVLGDEDGLKPERLIHTVFNVGASYLDFRSDWSDKLENDLVVLQLGCWQDLPLHHIEVGSEEFLNELRNLMQLKYLGLRGISRISKLPPSIFSSYHSCKSDVQIFRRSNY</sequence>
<keyword evidence="6" id="KW-1185">Reference proteome</keyword>
<feature type="region of interest" description="Disordered" evidence="2">
    <location>
        <begin position="114"/>
        <end position="139"/>
    </location>
</feature>
<dbReference type="FunCoup" id="A0A0R0F3I6">
    <property type="interactions" value="1031"/>
</dbReference>
<dbReference type="SMR" id="A0A0R0F3I6"/>
<dbReference type="EnsemblPlants" id="KRH00714">
    <property type="protein sequence ID" value="KRH00714"/>
    <property type="gene ID" value="GLYMA_18G231200"/>
</dbReference>
<gene>
    <name evidence="4" type="ORF">GLYMA_18G231200</name>
</gene>
<keyword evidence="1" id="KW-0677">Repeat</keyword>
<reference evidence="5" key="2">
    <citation type="submission" date="2018-02" db="UniProtKB">
        <authorList>
            <consortium name="EnsemblPlants"/>
        </authorList>
    </citation>
    <scope>IDENTIFICATION</scope>
    <source>
        <strain evidence="5">Williams 82</strain>
    </source>
</reference>
<accession>A0A0R0F3I6</accession>
<evidence type="ECO:0000259" key="3">
    <source>
        <dbReference type="Pfam" id="PF23559"/>
    </source>
</evidence>
<evidence type="ECO:0000256" key="2">
    <source>
        <dbReference type="SAM" id="MobiDB-lite"/>
    </source>
</evidence>
<dbReference type="EMBL" id="CM000851">
    <property type="protein sequence ID" value="KRH00714.1"/>
    <property type="molecule type" value="Genomic_DNA"/>
</dbReference>
<dbReference type="Proteomes" id="UP000008827">
    <property type="component" value="Chromosome 18"/>
</dbReference>
<evidence type="ECO:0000313" key="5">
    <source>
        <dbReference type="EnsemblPlants" id="KRH00714"/>
    </source>
</evidence>
<dbReference type="InterPro" id="IPR036388">
    <property type="entry name" value="WH-like_DNA-bd_sf"/>
</dbReference>
<dbReference type="InterPro" id="IPR058922">
    <property type="entry name" value="WHD_DRP"/>
</dbReference>
<organism evidence="4">
    <name type="scientific">Glycine max</name>
    <name type="common">Soybean</name>
    <name type="synonym">Glycine hispida</name>
    <dbReference type="NCBI Taxonomy" id="3847"/>
    <lineage>
        <taxon>Eukaryota</taxon>
        <taxon>Viridiplantae</taxon>
        <taxon>Streptophyta</taxon>
        <taxon>Embryophyta</taxon>
        <taxon>Tracheophyta</taxon>
        <taxon>Spermatophyta</taxon>
        <taxon>Magnoliopsida</taxon>
        <taxon>eudicotyledons</taxon>
        <taxon>Gunneridae</taxon>
        <taxon>Pentapetalae</taxon>
        <taxon>rosids</taxon>
        <taxon>fabids</taxon>
        <taxon>Fabales</taxon>
        <taxon>Fabaceae</taxon>
        <taxon>Papilionoideae</taxon>
        <taxon>50 kb inversion clade</taxon>
        <taxon>NPAAA clade</taxon>
        <taxon>indigoferoid/millettioid clade</taxon>
        <taxon>Phaseoleae</taxon>
        <taxon>Glycine</taxon>
        <taxon>Glycine subgen. Soja</taxon>
    </lineage>
</organism>
<dbReference type="InterPro" id="IPR044974">
    <property type="entry name" value="Disease_R_plants"/>
</dbReference>
<evidence type="ECO:0000313" key="6">
    <source>
        <dbReference type="Proteomes" id="UP000008827"/>
    </source>
</evidence>
<dbReference type="AlphaFoldDB" id="A0A0R0F3I6"/>
<evidence type="ECO:0000313" key="4">
    <source>
        <dbReference type="EMBL" id="KRH00714.1"/>
    </source>
</evidence>
<feature type="compositionally biased region" description="Basic and acidic residues" evidence="2">
    <location>
        <begin position="114"/>
        <end position="126"/>
    </location>
</feature>
<dbReference type="Gene3D" id="1.10.10.10">
    <property type="entry name" value="Winged helix-like DNA-binding domain superfamily/Winged helix DNA-binding domain"/>
    <property type="match status" value="1"/>
</dbReference>
<dbReference type="InParanoid" id="A0A0R0F3I6"/>
<protein>
    <recommendedName>
        <fullName evidence="3">Disease resistance protein winged helix domain-containing protein</fullName>
    </recommendedName>
</protein>
<feature type="domain" description="Disease resistance protein winged helix" evidence="3">
    <location>
        <begin position="171"/>
        <end position="219"/>
    </location>
</feature>
<dbReference type="PANTHER" id="PTHR23155:SF1076">
    <property type="entry name" value="LEUCINE-RICH REPEAT (LRR) FAMILY PROTEIN-RELATED"/>
    <property type="match status" value="1"/>
</dbReference>
<evidence type="ECO:0000256" key="1">
    <source>
        <dbReference type="ARBA" id="ARBA00022737"/>
    </source>
</evidence>
<dbReference type="Pfam" id="PF23559">
    <property type="entry name" value="WHD_DRP"/>
    <property type="match status" value="1"/>
</dbReference>
<reference evidence="4 5" key="1">
    <citation type="journal article" date="2010" name="Nature">
        <title>Genome sequence of the palaeopolyploid soybean.</title>
        <authorList>
            <person name="Schmutz J."/>
            <person name="Cannon S.B."/>
            <person name="Schlueter J."/>
            <person name="Ma J."/>
            <person name="Mitros T."/>
            <person name="Nelson W."/>
            <person name="Hyten D.L."/>
            <person name="Song Q."/>
            <person name="Thelen J.J."/>
            <person name="Cheng J."/>
            <person name="Xu D."/>
            <person name="Hellsten U."/>
            <person name="May G.D."/>
            <person name="Yu Y."/>
            <person name="Sakurai T."/>
            <person name="Umezawa T."/>
            <person name="Bhattacharyya M.K."/>
            <person name="Sandhu D."/>
            <person name="Valliyodan B."/>
            <person name="Lindquist E."/>
            <person name="Peto M."/>
            <person name="Grant D."/>
            <person name="Shu S."/>
            <person name="Goodstein D."/>
            <person name="Barry K."/>
            <person name="Futrell-Griggs M."/>
            <person name="Abernathy B."/>
            <person name="Du J."/>
            <person name="Tian Z."/>
            <person name="Zhu L."/>
            <person name="Gill N."/>
            <person name="Joshi T."/>
            <person name="Libault M."/>
            <person name="Sethuraman A."/>
            <person name="Zhang X.-C."/>
            <person name="Shinozaki K."/>
            <person name="Nguyen H.T."/>
            <person name="Wing R.A."/>
            <person name="Cregan P."/>
            <person name="Specht J."/>
            <person name="Grimwood J."/>
            <person name="Rokhsar D."/>
            <person name="Stacey G."/>
            <person name="Shoemaker R.C."/>
            <person name="Jackson S.A."/>
        </authorList>
    </citation>
    <scope>NUCLEOTIDE SEQUENCE</scope>
    <source>
        <strain evidence="5">cv. Williams 82</strain>
        <tissue evidence="4">Callus</tissue>
    </source>
</reference>
<proteinExistence type="predicted"/>
<dbReference type="Gramene" id="KRH00714">
    <property type="protein sequence ID" value="KRH00714"/>
    <property type="gene ID" value="GLYMA_18G231200"/>
</dbReference>
<dbReference type="PaxDb" id="3847-GLYMA18G46532.1"/>
<name>A0A0R0F3I6_SOYBN</name>